<reference evidence="2 3" key="1">
    <citation type="submission" date="2019-10" db="EMBL/GenBank/DDBJ databases">
        <title>Whole genome shotgun sequence of Acrocarpospora corrugata NBRC 13972.</title>
        <authorList>
            <person name="Ichikawa N."/>
            <person name="Kimura A."/>
            <person name="Kitahashi Y."/>
            <person name="Komaki H."/>
            <person name="Oguchi A."/>
        </authorList>
    </citation>
    <scope>NUCLEOTIDE SEQUENCE [LARGE SCALE GENOMIC DNA]</scope>
    <source>
        <strain evidence="2 3">NBRC 13972</strain>
    </source>
</reference>
<comment type="caution">
    <text evidence="2">The sequence shown here is derived from an EMBL/GenBank/DDBJ whole genome shotgun (WGS) entry which is preliminary data.</text>
</comment>
<keyword evidence="3" id="KW-1185">Reference proteome</keyword>
<dbReference type="EMBL" id="BLAD01000118">
    <property type="protein sequence ID" value="GES05906.1"/>
    <property type="molecule type" value="Genomic_DNA"/>
</dbReference>
<gene>
    <name evidence="2" type="ORF">Acor_79750</name>
</gene>
<organism evidence="2 3">
    <name type="scientific">Acrocarpospora corrugata</name>
    <dbReference type="NCBI Taxonomy" id="35763"/>
    <lineage>
        <taxon>Bacteria</taxon>
        <taxon>Bacillati</taxon>
        <taxon>Actinomycetota</taxon>
        <taxon>Actinomycetes</taxon>
        <taxon>Streptosporangiales</taxon>
        <taxon>Streptosporangiaceae</taxon>
        <taxon>Acrocarpospora</taxon>
    </lineage>
</organism>
<feature type="compositionally biased region" description="Basic and acidic residues" evidence="1">
    <location>
        <begin position="272"/>
        <end position="286"/>
    </location>
</feature>
<name>A0A5M3WAS8_9ACTN</name>
<protein>
    <submittedName>
        <fullName evidence="2">Uncharacterized protein</fullName>
    </submittedName>
</protein>
<feature type="region of interest" description="Disordered" evidence="1">
    <location>
        <begin position="264"/>
        <end position="286"/>
    </location>
</feature>
<proteinExistence type="predicted"/>
<evidence type="ECO:0000256" key="1">
    <source>
        <dbReference type="SAM" id="MobiDB-lite"/>
    </source>
</evidence>
<dbReference type="AlphaFoldDB" id="A0A5M3WAS8"/>
<accession>A0A5M3WAS8</accession>
<sequence length="286" mass="31523">MSEASASRHCLHDLLERTRLLHIEAGHPTLATVERVAVDLIEEKQRAGVYDAWRRLPKSTVSDVLGGKCRKLPDWQFFHTFVAVCARLAAHNDLVVPAPSELMDEFGKLWKAAMIEMGGSPYLSPQRWTPGDILEPNPDEVRIERIPPIQFRMPRAWGRSGAAILRRAGMGDANAAYQAAILLACEASLKPDDAEGKQTLLDMAAFWRGKATGKVEKAAALRLDGIQLRRAAENLALGYKRSGKPCVIFFRAFLQAEAAMGGTRVGTGAERPATRQQDDADSIRRV</sequence>
<dbReference type="Proteomes" id="UP000334990">
    <property type="component" value="Unassembled WGS sequence"/>
</dbReference>
<evidence type="ECO:0000313" key="3">
    <source>
        <dbReference type="Proteomes" id="UP000334990"/>
    </source>
</evidence>
<evidence type="ECO:0000313" key="2">
    <source>
        <dbReference type="EMBL" id="GES05906.1"/>
    </source>
</evidence>